<dbReference type="InterPro" id="IPR036691">
    <property type="entry name" value="Endo/exonu/phosph_ase_sf"/>
</dbReference>
<gene>
    <name evidence="2" type="ORF">NSCI0253_LOCUS1685</name>
</gene>
<evidence type="ECO:0000256" key="1">
    <source>
        <dbReference type="SAM" id="SignalP"/>
    </source>
</evidence>
<evidence type="ECO:0008006" key="3">
    <source>
        <dbReference type="Google" id="ProtNLM"/>
    </source>
</evidence>
<dbReference type="AlphaFoldDB" id="A0A7S0ZP53"/>
<organism evidence="2">
    <name type="scientific">Noctiluca scintillans</name>
    <name type="common">Sea sparkle</name>
    <name type="synonym">Red tide dinoflagellate</name>
    <dbReference type="NCBI Taxonomy" id="2966"/>
    <lineage>
        <taxon>Eukaryota</taxon>
        <taxon>Sar</taxon>
        <taxon>Alveolata</taxon>
        <taxon>Dinophyceae</taxon>
        <taxon>Noctilucales</taxon>
        <taxon>Noctilucaceae</taxon>
        <taxon>Noctiluca</taxon>
    </lineage>
</organism>
<protein>
    <recommendedName>
        <fullName evidence="3">Endonuclease/exonuclease/phosphatase domain-containing protein</fullName>
    </recommendedName>
</protein>
<proteinExistence type="predicted"/>
<feature type="chain" id="PRO_5030873366" description="Endonuclease/exonuclease/phosphatase domain-containing protein" evidence="1">
    <location>
        <begin position="18"/>
        <end position="293"/>
    </location>
</feature>
<keyword evidence="1" id="KW-0732">Signal</keyword>
<evidence type="ECO:0000313" key="2">
    <source>
        <dbReference type="EMBL" id="CAD8827339.1"/>
    </source>
</evidence>
<feature type="signal peptide" evidence="1">
    <location>
        <begin position="1"/>
        <end position="17"/>
    </location>
</feature>
<sequence>MVVQWLLLPIMFGLGRCVTVLSWSVHWQCGSYPSCRTVAEQRLLELTSETDPDFVVAIELEKDANTPINLTSAGLGGYASVPGSCVGAPGHAGDAVALGVAPGYTVVASGGGCLNAFNESARAFAVALVTPPAPVEGCAELCVVGLHAPHGYINNGSDIVAETCGEAALNCAIAAGDWNVFIDYANWPADFFEPVPAGFPNVSQVWTMLVPSTTPLTVQTPDRRTCCYPDNLHWGYDDHLVTNVKGVTNVTWNVFPYQVMEGSLAGNDTEEHKPLMVRFDLPLSQRSAMIISV</sequence>
<accession>A0A7S0ZP53</accession>
<reference evidence="2" key="1">
    <citation type="submission" date="2021-01" db="EMBL/GenBank/DDBJ databases">
        <authorList>
            <person name="Corre E."/>
            <person name="Pelletier E."/>
            <person name="Niang G."/>
            <person name="Scheremetjew M."/>
            <person name="Finn R."/>
            <person name="Kale V."/>
            <person name="Holt S."/>
            <person name="Cochrane G."/>
            <person name="Meng A."/>
            <person name="Brown T."/>
            <person name="Cohen L."/>
        </authorList>
    </citation>
    <scope>NUCLEOTIDE SEQUENCE</scope>
</reference>
<dbReference type="EMBL" id="HBFQ01002519">
    <property type="protein sequence ID" value="CAD8827339.1"/>
    <property type="molecule type" value="Transcribed_RNA"/>
</dbReference>
<dbReference type="SUPFAM" id="SSF56219">
    <property type="entry name" value="DNase I-like"/>
    <property type="match status" value="1"/>
</dbReference>
<name>A0A7S0ZP53_NOCSC</name>